<dbReference type="GO" id="GO:0003677">
    <property type="term" value="F:DNA binding"/>
    <property type="evidence" value="ECO:0007669"/>
    <property type="project" value="UniProtKB-KW"/>
</dbReference>
<dbReference type="RefSeq" id="WP_189061988.1">
    <property type="nucleotide sequence ID" value="NZ_BMMK01000059.1"/>
</dbReference>
<proteinExistence type="predicted"/>
<dbReference type="GO" id="GO:0006355">
    <property type="term" value="P:regulation of DNA-templated transcription"/>
    <property type="evidence" value="ECO:0007669"/>
    <property type="project" value="InterPro"/>
</dbReference>
<keyword evidence="2" id="KW-0238">DNA-binding</keyword>
<protein>
    <recommendedName>
        <fullName evidence="5">HTH luxR-type domain-containing protein</fullName>
    </recommendedName>
</protein>
<dbReference type="Proteomes" id="UP000637578">
    <property type="component" value="Unassembled WGS sequence"/>
</dbReference>
<comment type="caution">
    <text evidence="6">The sequence shown here is derived from an EMBL/GenBank/DDBJ whole genome shotgun (WGS) entry which is preliminary data.</text>
</comment>
<sequence>MVSAAGARGFLAKNSSLEEIARAIGQAVAGAPAVSPAALPMLLSEVSEPRGTATLSPREIEVLRLVASGLSNMEIAKKLFLTPATVKTHLRRVFRKLAVNDRAAAVASALSAGLLEGWSKEDTGRRDGCAMRSTPRSPGQLT</sequence>
<evidence type="ECO:0000256" key="1">
    <source>
        <dbReference type="ARBA" id="ARBA00023015"/>
    </source>
</evidence>
<evidence type="ECO:0000313" key="7">
    <source>
        <dbReference type="Proteomes" id="UP000637578"/>
    </source>
</evidence>
<dbReference type="SUPFAM" id="SSF46894">
    <property type="entry name" value="C-terminal effector domain of the bipartite response regulators"/>
    <property type="match status" value="1"/>
</dbReference>
<dbReference type="Gene3D" id="3.40.50.2300">
    <property type="match status" value="1"/>
</dbReference>
<gene>
    <name evidence="6" type="ORF">GCM10012275_61950</name>
</gene>
<evidence type="ECO:0000259" key="5">
    <source>
        <dbReference type="PROSITE" id="PS50043"/>
    </source>
</evidence>
<reference evidence="6" key="1">
    <citation type="journal article" date="2014" name="Int. J. Syst. Evol. Microbiol.">
        <title>Complete genome sequence of Corynebacterium casei LMG S-19264T (=DSM 44701T), isolated from a smear-ripened cheese.</title>
        <authorList>
            <consortium name="US DOE Joint Genome Institute (JGI-PGF)"/>
            <person name="Walter F."/>
            <person name="Albersmeier A."/>
            <person name="Kalinowski J."/>
            <person name="Ruckert C."/>
        </authorList>
    </citation>
    <scope>NUCLEOTIDE SEQUENCE</scope>
    <source>
        <strain evidence="6">CGMCC 4.5737</strain>
    </source>
</reference>
<dbReference type="EMBL" id="BMMK01000059">
    <property type="protein sequence ID" value="GGM82995.1"/>
    <property type="molecule type" value="Genomic_DNA"/>
</dbReference>
<name>A0A8J3CIN5_9PSEU</name>
<keyword evidence="3" id="KW-0804">Transcription</keyword>
<reference evidence="6" key="2">
    <citation type="submission" date="2020-09" db="EMBL/GenBank/DDBJ databases">
        <authorList>
            <person name="Sun Q."/>
            <person name="Zhou Y."/>
        </authorList>
    </citation>
    <scope>NUCLEOTIDE SEQUENCE</scope>
    <source>
        <strain evidence="6">CGMCC 4.5737</strain>
    </source>
</reference>
<dbReference type="PROSITE" id="PS00622">
    <property type="entry name" value="HTH_LUXR_1"/>
    <property type="match status" value="1"/>
</dbReference>
<keyword evidence="1" id="KW-0805">Transcription regulation</keyword>
<dbReference type="SMART" id="SM00421">
    <property type="entry name" value="HTH_LUXR"/>
    <property type="match status" value="1"/>
</dbReference>
<feature type="region of interest" description="Disordered" evidence="4">
    <location>
        <begin position="123"/>
        <end position="142"/>
    </location>
</feature>
<feature type="domain" description="HTH luxR-type" evidence="5">
    <location>
        <begin position="48"/>
        <end position="113"/>
    </location>
</feature>
<dbReference type="PROSITE" id="PS50043">
    <property type="entry name" value="HTH_LUXR_2"/>
    <property type="match status" value="1"/>
</dbReference>
<evidence type="ECO:0000313" key="6">
    <source>
        <dbReference type="EMBL" id="GGM82995.1"/>
    </source>
</evidence>
<dbReference type="InterPro" id="IPR000792">
    <property type="entry name" value="Tscrpt_reg_LuxR_C"/>
</dbReference>
<dbReference type="PANTHER" id="PTHR44688">
    <property type="entry name" value="DNA-BINDING TRANSCRIPTIONAL ACTIVATOR DEVR_DOSR"/>
    <property type="match status" value="1"/>
</dbReference>
<keyword evidence="7" id="KW-1185">Reference proteome</keyword>
<dbReference type="PRINTS" id="PR00038">
    <property type="entry name" value="HTHLUXR"/>
</dbReference>
<accession>A0A8J3CIN5</accession>
<evidence type="ECO:0000256" key="3">
    <source>
        <dbReference type="ARBA" id="ARBA00023163"/>
    </source>
</evidence>
<organism evidence="6 7">
    <name type="scientific">Longimycelium tulufanense</name>
    <dbReference type="NCBI Taxonomy" id="907463"/>
    <lineage>
        <taxon>Bacteria</taxon>
        <taxon>Bacillati</taxon>
        <taxon>Actinomycetota</taxon>
        <taxon>Actinomycetes</taxon>
        <taxon>Pseudonocardiales</taxon>
        <taxon>Pseudonocardiaceae</taxon>
        <taxon>Longimycelium</taxon>
    </lineage>
</organism>
<evidence type="ECO:0000256" key="4">
    <source>
        <dbReference type="SAM" id="MobiDB-lite"/>
    </source>
</evidence>
<dbReference type="CDD" id="cd06170">
    <property type="entry name" value="LuxR_C_like"/>
    <property type="match status" value="1"/>
</dbReference>
<dbReference type="InterPro" id="IPR016032">
    <property type="entry name" value="Sig_transdc_resp-reg_C-effctor"/>
</dbReference>
<evidence type="ECO:0000256" key="2">
    <source>
        <dbReference type="ARBA" id="ARBA00023125"/>
    </source>
</evidence>
<dbReference type="Pfam" id="PF00196">
    <property type="entry name" value="GerE"/>
    <property type="match status" value="1"/>
</dbReference>
<dbReference type="AlphaFoldDB" id="A0A8J3CIN5"/>
<dbReference type="PANTHER" id="PTHR44688:SF16">
    <property type="entry name" value="DNA-BINDING TRANSCRIPTIONAL ACTIVATOR DEVR_DOSR"/>
    <property type="match status" value="1"/>
</dbReference>